<proteinExistence type="predicted"/>
<dbReference type="RefSeq" id="WP_188495340.1">
    <property type="nucleotide sequence ID" value="NZ_BMGA01000009.1"/>
</dbReference>
<sequence>MYRGFNLKIQEKFTDEDLVVGWRLFEHTKEKAEEALDSFLLENSSLDGNKLMEKWFPNLPCHVFLSHSRNDFKQAITISGMLYNKFKIITFIDSVVWMHCNELLKKIDNDYCKNENENSYNYEKRNYSTAHVHLMLSSSLNKMIDSSECLFFLNTPNSISTKNEISQKTNSPWIFSEIATSQIIRKQTPKRLRRLTKSFSATEMNESLRTQLSVEYELELSHLTDLNSAEFLKWINTHASSPEDALDNLYEQKSINTKFLL</sequence>
<reference evidence="2" key="1">
    <citation type="journal article" date="2019" name="Int. J. Syst. Evol. Microbiol.">
        <title>The Global Catalogue of Microorganisms (GCM) 10K type strain sequencing project: providing services to taxonomists for standard genome sequencing and annotation.</title>
        <authorList>
            <consortium name="The Broad Institute Genomics Platform"/>
            <consortium name="The Broad Institute Genome Sequencing Center for Infectious Disease"/>
            <person name="Wu L."/>
            <person name="Ma J."/>
        </authorList>
    </citation>
    <scope>NUCLEOTIDE SEQUENCE [LARGE SCALE GENOMIC DNA]</scope>
    <source>
        <strain evidence="2">CGMCC 1.12811</strain>
    </source>
</reference>
<dbReference type="EMBL" id="BMGA01000009">
    <property type="protein sequence ID" value="GGA86739.1"/>
    <property type="molecule type" value="Genomic_DNA"/>
</dbReference>
<evidence type="ECO:0000313" key="1">
    <source>
        <dbReference type="EMBL" id="GGA86739.1"/>
    </source>
</evidence>
<evidence type="ECO:0008006" key="3">
    <source>
        <dbReference type="Google" id="ProtNLM"/>
    </source>
</evidence>
<accession>A0ABQ1HQZ2</accession>
<keyword evidence="2" id="KW-1185">Reference proteome</keyword>
<organism evidence="1 2">
    <name type="scientific">Flavobacterium palustre</name>
    <dbReference type="NCBI Taxonomy" id="1476463"/>
    <lineage>
        <taxon>Bacteria</taxon>
        <taxon>Pseudomonadati</taxon>
        <taxon>Bacteroidota</taxon>
        <taxon>Flavobacteriia</taxon>
        <taxon>Flavobacteriales</taxon>
        <taxon>Flavobacteriaceae</taxon>
        <taxon>Flavobacterium</taxon>
    </lineage>
</organism>
<comment type="caution">
    <text evidence="1">The sequence shown here is derived from an EMBL/GenBank/DDBJ whole genome shotgun (WGS) entry which is preliminary data.</text>
</comment>
<gene>
    <name evidence="1" type="ORF">GCM10008015_29260</name>
</gene>
<name>A0ABQ1HQZ2_9FLAO</name>
<evidence type="ECO:0000313" key="2">
    <source>
        <dbReference type="Proteomes" id="UP000658793"/>
    </source>
</evidence>
<protein>
    <recommendedName>
        <fullName evidence="3">TIR domain-containing protein</fullName>
    </recommendedName>
</protein>
<dbReference type="Proteomes" id="UP000658793">
    <property type="component" value="Unassembled WGS sequence"/>
</dbReference>